<feature type="region of interest" description="Disordered" evidence="1">
    <location>
        <begin position="1"/>
        <end position="150"/>
    </location>
</feature>
<dbReference type="EMBL" id="CADCTV010000160">
    <property type="protein sequence ID" value="CAA9304856.1"/>
    <property type="molecule type" value="Genomic_DNA"/>
</dbReference>
<gene>
    <name evidence="2" type="ORF">AVDCRST_MAG89-731</name>
</gene>
<protein>
    <submittedName>
        <fullName evidence="2">Uncharacterized protein</fullName>
    </submittedName>
</protein>
<proteinExistence type="predicted"/>
<feature type="compositionally biased region" description="Low complexity" evidence="1">
    <location>
        <begin position="20"/>
        <end position="35"/>
    </location>
</feature>
<accession>A0A6J4KG74</accession>
<feature type="compositionally biased region" description="Basic and acidic residues" evidence="1">
    <location>
        <begin position="121"/>
        <end position="137"/>
    </location>
</feature>
<reference evidence="2" key="1">
    <citation type="submission" date="2020-02" db="EMBL/GenBank/DDBJ databases">
        <authorList>
            <person name="Meier V. D."/>
        </authorList>
    </citation>
    <scope>NUCLEOTIDE SEQUENCE</scope>
    <source>
        <strain evidence="2">AVDCRST_MAG89</strain>
    </source>
</reference>
<feature type="compositionally biased region" description="Basic residues" evidence="1">
    <location>
        <begin position="1"/>
        <end position="18"/>
    </location>
</feature>
<feature type="non-terminal residue" evidence="2">
    <location>
        <position position="150"/>
    </location>
</feature>
<evidence type="ECO:0000256" key="1">
    <source>
        <dbReference type="SAM" id="MobiDB-lite"/>
    </source>
</evidence>
<sequence length="150" mass="16666">DARRARSGHPLRRARPRSRPPGGASQPRGAGAQGAPRHRAELGHRPGSRSDAPRAARRGRDRRPGDRVPPHAAHPAPVRLPGRGRRPAHRRRHRPGRGDRRGRGARQRLRRRGDGQLPRARLQDLLRHPARPGERRLGRARSAAGRVAES</sequence>
<feature type="non-terminal residue" evidence="2">
    <location>
        <position position="1"/>
    </location>
</feature>
<name>A0A6J4KG74_9BACT</name>
<feature type="compositionally biased region" description="Low complexity" evidence="1">
    <location>
        <begin position="70"/>
        <end position="81"/>
    </location>
</feature>
<feature type="compositionally biased region" description="Basic residues" evidence="1">
    <location>
        <begin position="82"/>
        <end position="95"/>
    </location>
</feature>
<dbReference type="AlphaFoldDB" id="A0A6J4KG74"/>
<feature type="compositionally biased region" description="Low complexity" evidence="1">
    <location>
        <begin position="140"/>
        <end position="150"/>
    </location>
</feature>
<evidence type="ECO:0000313" key="2">
    <source>
        <dbReference type="EMBL" id="CAA9304856.1"/>
    </source>
</evidence>
<organism evidence="2">
    <name type="scientific">uncultured Gemmatimonadota bacterium</name>
    <dbReference type="NCBI Taxonomy" id="203437"/>
    <lineage>
        <taxon>Bacteria</taxon>
        <taxon>Pseudomonadati</taxon>
        <taxon>Gemmatimonadota</taxon>
        <taxon>environmental samples</taxon>
    </lineage>
</organism>